<evidence type="ECO:0000256" key="1">
    <source>
        <dbReference type="SAM" id="MobiDB-lite"/>
    </source>
</evidence>
<accession>A0A9P4T5A5</accession>
<name>A0A9P4T5A5_CURKU</name>
<reference evidence="2" key="1">
    <citation type="submission" date="2019-04" db="EMBL/GenBank/DDBJ databases">
        <title>Sequencing of skin fungus with MAO and IRED activity.</title>
        <authorList>
            <person name="Marsaioli A.J."/>
            <person name="Bonatto J.M.C."/>
            <person name="Reis Junior O."/>
        </authorList>
    </citation>
    <scope>NUCLEOTIDE SEQUENCE</scope>
    <source>
        <strain evidence="2">30M1</strain>
    </source>
</reference>
<evidence type="ECO:0000313" key="2">
    <source>
        <dbReference type="EMBL" id="KAF2994917.1"/>
    </source>
</evidence>
<sequence>MPVLDVKIWYSSSIILAHARKRRVSLTGIYGPTITTKPEQQRGPELDCREHHLAGAQSATSSDLVWKSRCCAKMGTGGGEDVSATYQNFAPATLSLVAHANVHNGQTHPTSSSPWFDLSRDNPPMQVPGTTEVNLSNYTTPNTPQPYQTNSDPPLRKHEPEFPNDPNPPCTLVTSQGSDIHWEVICVVRRRVGSDTMSFKCLLPQCSRCHGRWHEFARHYNGKHAANPKVWWCPEAGCARSEATENKPFPREDKLKDHLRQAHRG</sequence>
<organism evidence="2 3">
    <name type="scientific">Curvularia kusanoi</name>
    <name type="common">Cochliobolus kusanoi</name>
    <dbReference type="NCBI Taxonomy" id="90978"/>
    <lineage>
        <taxon>Eukaryota</taxon>
        <taxon>Fungi</taxon>
        <taxon>Dikarya</taxon>
        <taxon>Ascomycota</taxon>
        <taxon>Pezizomycotina</taxon>
        <taxon>Dothideomycetes</taxon>
        <taxon>Pleosporomycetidae</taxon>
        <taxon>Pleosporales</taxon>
        <taxon>Pleosporineae</taxon>
        <taxon>Pleosporaceae</taxon>
        <taxon>Curvularia</taxon>
    </lineage>
</organism>
<dbReference type="EMBL" id="SWKU01000036">
    <property type="protein sequence ID" value="KAF2994917.1"/>
    <property type="molecule type" value="Genomic_DNA"/>
</dbReference>
<dbReference type="Proteomes" id="UP000801428">
    <property type="component" value="Unassembled WGS sequence"/>
</dbReference>
<comment type="caution">
    <text evidence="2">The sequence shown here is derived from an EMBL/GenBank/DDBJ whole genome shotgun (WGS) entry which is preliminary data.</text>
</comment>
<evidence type="ECO:0000313" key="3">
    <source>
        <dbReference type="Proteomes" id="UP000801428"/>
    </source>
</evidence>
<feature type="region of interest" description="Disordered" evidence="1">
    <location>
        <begin position="127"/>
        <end position="168"/>
    </location>
</feature>
<gene>
    <name evidence="2" type="ORF">E8E13_000524</name>
</gene>
<proteinExistence type="predicted"/>
<feature type="compositionally biased region" description="Low complexity" evidence="1">
    <location>
        <begin position="137"/>
        <end position="150"/>
    </location>
</feature>
<protein>
    <recommendedName>
        <fullName evidence="4">C2H2-type domain-containing protein</fullName>
    </recommendedName>
</protein>
<feature type="region of interest" description="Disordered" evidence="1">
    <location>
        <begin position="242"/>
        <end position="265"/>
    </location>
</feature>
<dbReference type="OrthoDB" id="2687452at2759"/>
<evidence type="ECO:0008006" key="4">
    <source>
        <dbReference type="Google" id="ProtNLM"/>
    </source>
</evidence>
<dbReference type="AlphaFoldDB" id="A0A9P4T5A5"/>
<keyword evidence="3" id="KW-1185">Reference proteome</keyword>